<dbReference type="Proteomes" id="UP000805704">
    <property type="component" value="Chromosome 3"/>
</dbReference>
<organism evidence="1 2">
    <name type="scientific">Nibea albiflora</name>
    <name type="common">Yellow drum</name>
    <name type="synonym">Corvina albiflora</name>
    <dbReference type="NCBI Taxonomy" id="240163"/>
    <lineage>
        <taxon>Eukaryota</taxon>
        <taxon>Metazoa</taxon>
        <taxon>Chordata</taxon>
        <taxon>Craniata</taxon>
        <taxon>Vertebrata</taxon>
        <taxon>Euteleostomi</taxon>
        <taxon>Actinopterygii</taxon>
        <taxon>Neopterygii</taxon>
        <taxon>Teleostei</taxon>
        <taxon>Neoteleostei</taxon>
        <taxon>Acanthomorphata</taxon>
        <taxon>Eupercaria</taxon>
        <taxon>Sciaenidae</taxon>
        <taxon>Nibea</taxon>
    </lineage>
</organism>
<keyword evidence="2" id="KW-1185">Reference proteome</keyword>
<evidence type="ECO:0000313" key="2">
    <source>
        <dbReference type="Proteomes" id="UP000805704"/>
    </source>
</evidence>
<dbReference type="EMBL" id="CM024791">
    <property type="protein sequence ID" value="KAG8004315.1"/>
    <property type="molecule type" value="Genomic_DNA"/>
</dbReference>
<accession>A0ACB7EQG4</accession>
<name>A0ACB7EQG4_NIBAL</name>
<evidence type="ECO:0000313" key="1">
    <source>
        <dbReference type="EMBL" id="KAG8004315.1"/>
    </source>
</evidence>
<reference evidence="1" key="1">
    <citation type="submission" date="2020-04" db="EMBL/GenBank/DDBJ databases">
        <title>A chromosome-scale assembly and high-density genetic map of the yellow drum (Nibea albiflora) genome.</title>
        <authorList>
            <person name="Xu D."/>
            <person name="Zhang W."/>
            <person name="Chen R."/>
            <person name="Tan P."/>
            <person name="Wang L."/>
            <person name="Song H."/>
            <person name="Tian L."/>
            <person name="Zhu Q."/>
            <person name="Wang B."/>
        </authorList>
    </citation>
    <scope>NUCLEOTIDE SEQUENCE</scope>
    <source>
        <strain evidence="1">ZJHYS-2018</strain>
    </source>
</reference>
<sequence>MSPGDHAPPAAALPITASAFPPLQRRALARPVRRLLDDELAARYRAVGVAPR</sequence>
<gene>
    <name evidence="1" type="ORF">GBF38_009260</name>
</gene>
<comment type="caution">
    <text evidence="1">The sequence shown here is derived from an EMBL/GenBank/DDBJ whole genome shotgun (WGS) entry which is preliminary data.</text>
</comment>
<protein>
    <submittedName>
        <fullName evidence="1">Uncharacterized protein</fullName>
    </submittedName>
</protein>
<proteinExistence type="predicted"/>